<evidence type="ECO:0000256" key="1">
    <source>
        <dbReference type="SAM" id="Phobius"/>
    </source>
</evidence>
<reference evidence="2 3" key="1">
    <citation type="submission" date="2016-11" db="EMBL/GenBank/DDBJ databases">
        <title>complete genome sequence of Bifidobacterium choerinum strain FMB-1.</title>
        <authorList>
            <person name="Park C.-S."/>
            <person name="Jung D.-H."/>
            <person name="Choi D.-S."/>
        </authorList>
    </citation>
    <scope>NUCLEOTIDE SEQUENCE [LARGE SCALE GENOMIC DNA]</scope>
    <source>
        <strain evidence="2 3">FMB-1</strain>
    </source>
</reference>
<gene>
    <name evidence="2" type="ORF">BcFMB_00075</name>
</gene>
<dbReference type="Proteomes" id="UP000229907">
    <property type="component" value="Chromosome"/>
</dbReference>
<protein>
    <submittedName>
        <fullName evidence="2">Uncharacterized protein</fullName>
    </submittedName>
</protein>
<accession>A0A2D3D3V2</accession>
<keyword evidence="1" id="KW-0472">Membrane</keyword>
<evidence type="ECO:0000313" key="2">
    <source>
        <dbReference type="EMBL" id="ATU19600.1"/>
    </source>
</evidence>
<proteinExistence type="predicted"/>
<dbReference type="AlphaFoldDB" id="A0A2D3D3V2"/>
<feature type="transmembrane region" description="Helical" evidence="1">
    <location>
        <begin position="6"/>
        <end position="30"/>
    </location>
</feature>
<organism evidence="2 3">
    <name type="scientific">Bifidobacterium choerinum</name>
    <dbReference type="NCBI Taxonomy" id="35760"/>
    <lineage>
        <taxon>Bacteria</taxon>
        <taxon>Bacillati</taxon>
        <taxon>Actinomycetota</taxon>
        <taxon>Actinomycetes</taxon>
        <taxon>Bifidobacteriales</taxon>
        <taxon>Bifidobacteriaceae</taxon>
        <taxon>Bifidobacterium</taxon>
    </lineage>
</organism>
<evidence type="ECO:0000313" key="3">
    <source>
        <dbReference type="Proteomes" id="UP000229907"/>
    </source>
</evidence>
<dbReference type="KEGG" id="bcho:BcFMB_00075"/>
<keyword evidence="1" id="KW-1133">Transmembrane helix</keyword>
<dbReference type="EMBL" id="CP018044">
    <property type="protein sequence ID" value="ATU19600.1"/>
    <property type="molecule type" value="Genomic_DNA"/>
</dbReference>
<dbReference type="RefSeq" id="WP_099720687.1">
    <property type="nucleotide sequence ID" value="NZ_CP018044.1"/>
</dbReference>
<sequence length="64" mass="7066">MEAFLLGLIAFAISAAIFYFLVKYAVVAAIEHTGLGKAARKYTGDTKQTLRNERRLESYGHSGE</sequence>
<keyword evidence="1" id="KW-0812">Transmembrane</keyword>
<name>A0A2D3D3V2_9BIFI</name>